<proteinExistence type="predicted"/>
<reference evidence="1" key="1">
    <citation type="submission" date="2022-10" db="EMBL/GenBank/DDBJ databases">
        <title>The complete genomes of actinobacterial strains from the NBC collection.</title>
        <authorList>
            <person name="Joergensen T.S."/>
            <person name="Alvarez Arevalo M."/>
            <person name="Sterndorff E.B."/>
            <person name="Faurdal D."/>
            <person name="Vuksanovic O."/>
            <person name="Mourched A.-S."/>
            <person name="Charusanti P."/>
            <person name="Shaw S."/>
            <person name="Blin K."/>
            <person name="Weber T."/>
        </authorList>
    </citation>
    <scope>NUCLEOTIDE SEQUENCE</scope>
    <source>
        <strain evidence="1">NBC_00222</strain>
    </source>
</reference>
<evidence type="ECO:0000313" key="2">
    <source>
        <dbReference type="Proteomes" id="UP001432222"/>
    </source>
</evidence>
<accession>A0ABZ1U3Y2</accession>
<keyword evidence="2" id="KW-1185">Reference proteome</keyword>
<evidence type="ECO:0000313" key="1">
    <source>
        <dbReference type="EMBL" id="WUQ85878.1"/>
    </source>
</evidence>
<sequence>MKAAPGRLRDTAEEIARSTGVRDGAYRGVLHGRYGEPVPLTAPFTGELPTVDLPLYAPRG</sequence>
<dbReference type="EMBL" id="CP108110">
    <property type="protein sequence ID" value="WUQ85878.1"/>
    <property type="molecule type" value="Genomic_DNA"/>
</dbReference>
<gene>
    <name evidence="1" type="ORF">OHA16_24650</name>
</gene>
<dbReference type="RefSeq" id="WP_328956554.1">
    <property type="nucleotide sequence ID" value="NZ_CP108110.1"/>
</dbReference>
<protein>
    <submittedName>
        <fullName evidence="1">Uncharacterized protein</fullName>
    </submittedName>
</protein>
<name>A0ABZ1U3Y2_9ACTN</name>
<organism evidence="1 2">
    <name type="scientific">Kitasatospora purpeofusca</name>
    <dbReference type="NCBI Taxonomy" id="67352"/>
    <lineage>
        <taxon>Bacteria</taxon>
        <taxon>Bacillati</taxon>
        <taxon>Actinomycetota</taxon>
        <taxon>Actinomycetes</taxon>
        <taxon>Kitasatosporales</taxon>
        <taxon>Streptomycetaceae</taxon>
        <taxon>Kitasatospora</taxon>
    </lineage>
</organism>
<dbReference type="Proteomes" id="UP001432222">
    <property type="component" value="Chromosome"/>
</dbReference>